<proteinExistence type="predicted"/>
<evidence type="ECO:0000256" key="1">
    <source>
        <dbReference type="SAM" id="SignalP"/>
    </source>
</evidence>
<feature type="non-terminal residue" evidence="2">
    <location>
        <position position="1"/>
    </location>
</feature>
<reference evidence="2 3" key="1">
    <citation type="submission" date="2019-11" db="EMBL/GenBank/DDBJ databases">
        <title>Whole genome sequence of Oryza granulata.</title>
        <authorList>
            <person name="Li W."/>
        </authorList>
    </citation>
    <scope>NUCLEOTIDE SEQUENCE [LARGE SCALE GENOMIC DNA]</scope>
    <source>
        <strain evidence="3">cv. Menghai</strain>
        <tissue evidence="2">Leaf</tissue>
    </source>
</reference>
<evidence type="ECO:0008006" key="4">
    <source>
        <dbReference type="Google" id="ProtNLM"/>
    </source>
</evidence>
<evidence type="ECO:0000313" key="3">
    <source>
        <dbReference type="Proteomes" id="UP000479710"/>
    </source>
</evidence>
<dbReference type="Proteomes" id="UP000479710">
    <property type="component" value="Unassembled WGS sequence"/>
</dbReference>
<accession>A0A6G1DSR2</accession>
<feature type="non-terminal residue" evidence="2">
    <location>
        <position position="88"/>
    </location>
</feature>
<sequence length="88" mass="9868">VTVFCGMVTVSFSYLTFVGSHASPTIDLCTVFSWRRLKFSARGEEIWAISALELRWKSFCHILTALETSTSTNSAHCMLCSSFLLCVY</sequence>
<organism evidence="2 3">
    <name type="scientific">Oryza meyeriana var. granulata</name>
    <dbReference type="NCBI Taxonomy" id="110450"/>
    <lineage>
        <taxon>Eukaryota</taxon>
        <taxon>Viridiplantae</taxon>
        <taxon>Streptophyta</taxon>
        <taxon>Embryophyta</taxon>
        <taxon>Tracheophyta</taxon>
        <taxon>Spermatophyta</taxon>
        <taxon>Magnoliopsida</taxon>
        <taxon>Liliopsida</taxon>
        <taxon>Poales</taxon>
        <taxon>Poaceae</taxon>
        <taxon>BOP clade</taxon>
        <taxon>Oryzoideae</taxon>
        <taxon>Oryzeae</taxon>
        <taxon>Oryzinae</taxon>
        <taxon>Oryza</taxon>
        <taxon>Oryza meyeriana</taxon>
    </lineage>
</organism>
<comment type="caution">
    <text evidence="2">The sequence shown here is derived from an EMBL/GenBank/DDBJ whole genome shotgun (WGS) entry which is preliminary data.</text>
</comment>
<keyword evidence="1" id="KW-0732">Signal</keyword>
<feature type="chain" id="PRO_5026012998" description="DUF3778 domain-containing protein" evidence="1">
    <location>
        <begin position="23"/>
        <end position="88"/>
    </location>
</feature>
<evidence type="ECO:0000313" key="2">
    <source>
        <dbReference type="EMBL" id="KAF0915560.1"/>
    </source>
</evidence>
<protein>
    <recommendedName>
        <fullName evidence="4">DUF3778 domain-containing protein</fullName>
    </recommendedName>
</protein>
<dbReference type="EMBL" id="SPHZ02000006">
    <property type="protein sequence ID" value="KAF0915560.1"/>
    <property type="molecule type" value="Genomic_DNA"/>
</dbReference>
<name>A0A6G1DSR2_9ORYZ</name>
<gene>
    <name evidence="2" type="ORF">E2562_036746</name>
</gene>
<feature type="signal peptide" evidence="1">
    <location>
        <begin position="1"/>
        <end position="22"/>
    </location>
</feature>
<dbReference type="AlphaFoldDB" id="A0A6G1DSR2"/>
<keyword evidence="3" id="KW-1185">Reference proteome</keyword>